<comment type="caution">
    <text evidence="2">The sequence shown here is derived from an EMBL/GenBank/DDBJ whole genome shotgun (WGS) entry which is preliminary data.</text>
</comment>
<name>A0AAV7NQQ4_PLEWA</name>
<keyword evidence="3" id="KW-1185">Reference proteome</keyword>
<feature type="non-terminal residue" evidence="2">
    <location>
        <position position="86"/>
    </location>
</feature>
<dbReference type="Proteomes" id="UP001066276">
    <property type="component" value="Chromosome 8"/>
</dbReference>
<dbReference type="AlphaFoldDB" id="A0AAV7NQQ4"/>
<evidence type="ECO:0000256" key="1">
    <source>
        <dbReference type="SAM" id="MobiDB-lite"/>
    </source>
</evidence>
<dbReference type="EMBL" id="JANPWB010000012">
    <property type="protein sequence ID" value="KAJ1115145.1"/>
    <property type="molecule type" value="Genomic_DNA"/>
</dbReference>
<protein>
    <submittedName>
        <fullName evidence="2">Uncharacterized protein</fullName>
    </submittedName>
</protein>
<evidence type="ECO:0000313" key="2">
    <source>
        <dbReference type="EMBL" id="KAJ1115145.1"/>
    </source>
</evidence>
<feature type="region of interest" description="Disordered" evidence="1">
    <location>
        <begin position="65"/>
        <end position="86"/>
    </location>
</feature>
<evidence type="ECO:0000313" key="3">
    <source>
        <dbReference type="Proteomes" id="UP001066276"/>
    </source>
</evidence>
<reference evidence="2" key="1">
    <citation type="journal article" date="2022" name="bioRxiv">
        <title>Sequencing and chromosome-scale assembly of the giantPleurodeles waltlgenome.</title>
        <authorList>
            <person name="Brown T."/>
            <person name="Elewa A."/>
            <person name="Iarovenko S."/>
            <person name="Subramanian E."/>
            <person name="Araus A.J."/>
            <person name="Petzold A."/>
            <person name="Susuki M."/>
            <person name="Suzuki K.-i.T."/>
            <person name="Hayashi T."/>
            <person name="Toyoda A."/>
            <person name="Oliveira C."/>
            <person name="Osipova E."/>
            <person name="Leigh N.D."/>
            <person name="Simon A."/>
            <person name="Yun M.H."/>
        </authorList>
    </citation>
    <scope>NUCLEOTIDE SEQUENCE</scope>
    <source>
        <strain evidence="2">20211129_DDA</strain>
        <tissue evidence="2">Liver</tissue>
    </source>
</reference>
<proteinExistence type="predicted"/>
<organism evidence="2 3">
    <name type="scientific">Pleurodeles waltl</name>
    <name type="common">Iberian ribbed newt</name>
    <dbReference type="NCBI Taxonomy" id="8319"/>
    <lineage>
        <taxon>Eukaryota</taxon>
        <taxon>Metazoa</taxon>
        <taxon>Chordata</taxon>
        <taxon>Craniata</taxon>
        <taxon>Vertebrata</taxon>
        <taxon>Euteleostomi</taxon>
        <taxon>Amphibia</taxon>
        <taxon>Batrachia</taxon>
        <taxon>Caudata</taxon>
        <taxon>Salamandroidea</taxon>
        <taxon>Salamandridae</taxon>
        <taxon>Pleurodelinae</taxon>
        <taxon>Pleurodeles</taxon>
    </lineage>
</organism>
<feature type="non-terminal residue" evidence="2">
    <location>
        <position position="1"/>
    </location>
</feature>
<gene>
    <name evidence="2" type="ORF">NDU88_003371</name>
</gene>
<sequence length="86" mass="8844">CNCIGMSGAVGTLTPFCVKAVSLVCTVSVTPFSCVWFPRSKLVLGALSLTAYGGGRSCNNLSINSSSSESSSSSQDLLFSLDLPES</sequence>
<accession>A0AAV7NQQ4</accession>